<keyword evidence="2" id="KW-1185">Reference proteome</keyword>
<name>A0AAV9HVJ8_9PEZI</name>
<dbReference type="AlphaFoldDB" id="A0AAV9HVJ8"/>
<reference evidence="1" key="2">
    <citation type="submission" date="2023-06" db="EMBL/GenBank/DDBJ databases">
        <authorList>
            <consortium name="Lawrence Berkeley National Laboratory"/>
            <person name="Mondo S.J."/>
            <person name="Hensen N."/>
            <person name="Bonometti L."/>
            <person name="Westerberg I."/>
            <person name="Brannstrom I.O."/>
            <person name="Guillou S."/>
            <person name="Cros-Aarteil S."/>
            <person name="Calhoun S."/>
            <person name="Haridas S."/>
            <person name="Kuo A."/>
            <person name="Pangilinan J."/>
            <person name="Riley R."/>
            <person name="Labutti K."/>
            <person name="Andreopoulos B."/>
            <person name="Lipzen A."/>
            <person name="Chen C."/>
            <person name="Yanf M."/>
            <person name="Daum C."/>
            <person name="Ng V."/>
            <person name="Clum A."/>
            <person name="Steindorff A."/>
            <person name="Ohm R."/>
            <person name="Martin F."/>
            <person name="Silar P."/>
            <person name="Natvig D."/>
            <person name="Lalanne C."/>
            <person name="Gautier V."/>
            <person name="Ament-Velasquez S.L."/>
            <person name="Kruys A."/>
            <person name="Hutchinson M.I."/>
            <person name="Powell A.J."/>
            <person name="Barry K."/>
            <person name="Miller A.N."/>
            <person name="Grigoriev I.V."/>
            <person name="Debuchy R."/>
            <person name="Gladieux P."/>
            <person name="Thoren M.H."/>
            <person name="Johannesson H."/>
        </authorList>
    </citation>
    <scope>NUCLEOTIDE SEQUENCE</scope>
    <source>
        <strain evidence="1">PSN324</strain>
    </source>
</reference>
<evidence type="ECO:0000313" key="2">
    <source>
        <dbReference type="Proteomes" id="UP001321749"/>
    </source>
</evidence>
<evidence type="ECO:0000313" key="1">
    <source>
        <dbReference type="EMBL" id="KAK4464712.1"/>
    </source>
</evidence>
<protein>
    <submittedName>
        <fullName evidence="1">Uncharacterized protein</fullName>
    </submittedName>
</protein>
<reference evidence="1" key="1">
    <citation type="journal article" date="2023" name="Mol. Phylogenet. Evol.">
        <title>Genome-scale phylogeny and comparative genomics of the fungal order Sordariales.</title>
        <authorList>
            <person name="Hensen N."/>
            <person name="Bonometti L."/>
            <person name="Westerberg I."/>
            <person name="Brannstrom I.O."/>
            <person name="Guillou S."/>
            <person name="Cros-Aarteil S."/>
            <person name="Calhoun S."/>
            <person name="Haridas S."/>
            <person name="Kuo A."/>
            <person name="Mondo S."/>
            <person name="Pangilinan J."/>
            <person name="Riley R."/>
            <person name="LaButti K."/>
            <person name="Andreopoulos B."/>
            <person name="Lipzen A."/>
            <person name="Chen C."/>
            <person name="Yan M."/>
            <person name="Daum C."/>
            <person name="Ng V."/>
            <person name="Clum A."/>
            <person name="Steindorff A."/>
            <person name="Ohm R.A."/>
            <person name="Martin F."/>
            <person name="Silar P."/>
            <person name="Natvig D.O."/>
            <person name="Lalanne C."/>
            <person name="Gautier V."/>
            <person name="Ament-Velasquez S.L."/>
            <person name="Kruys A."/>
            <person name="Hutchinson M.I."/>
            <person name="Powell A.J."/>
            <person name="Barry K."/>
            <person name="Miller A.N."/>
            <person name="Grigoriev I.V."/>
            <person name="Debuchy R."/>
            <person name="Gladieux P."/>
            <person name="Hiltunen Thoren M."/>
            <person name="Johannesson H."/>
        </authorList>
    </citation>
    <scope>NUCLEOTIDE SEQUENCE</scope>
    <source>
        <strain evidence="1">PSN324</strain>
    </source>
</reference>
<organism evidence="1 2">
    <name type="scientific">Cladorrhinum samala</name>
    <dbReference type="NCBI Taxonomy" id="585594"/>
    <lineage>
        <taxon>Eukaryota</taxon>
        <taxon>Fungi</taxon>
        <taxon>Dikarya</taxon>
        <taxon>Ascomycota</taxon>
        <taxon>Pezizomycotina</taxon>
        <taxon>Sordariomycetes</taxon>
        <taxon>Sordariomycetidae</taxon>
        <taxon>Sordariales</taxon>
        <taxon>Podosporaceae</taxon>
        <taxon>Cladorrhinum</taxon>
    </lineage>
</organism>
<dbReference type="Proteomes" id="UP001321749">
    <property type="component" value="Unassembled WGS sequence"/>
</dbReference>
<dbReference type="EMBL" id="MU864946">
    <property type="protein sequence ID" value="KAK4464712.1"/>
    <property type="molecule type" value="Genomic_DNA"/>
</dbReference>
<accession>A0AAV9HVJ8</accession>
<comment type="caution">
    <text evidence="1">The sequence shown here is derived from an EMBL/GenBank/DDBJ whole genome shotgun (WGS) entry which is preliminary data.</text>
</comment>
<sequence length="199" mass="22380">MLRYIMFESSTRRFGPSYFGPFGGAVIMSVLRAAPNLERMEFDGVYRCDLDGFDFVLEALGIVTIRDSVINQVDFAKLLSLTPNLEHLFFQSALSEVVHKLTQGDLNYQITPAQARDVLIMHCSKITSVELWLAYASFEGQGNKKEIAELTRWFALSSARPKATRRQSSLSTYLTPISARNAPLGKYVSSSRLWMLPAI</sequence>
<gene>
    <name evidence="1" type="ORF">QBC42DRAFT_263096</name>
</gene>
<proteinExistence type="predicted"/>